<evidence type="ECO:0000313" key="1">
    <source>
        <dbReference type="EMBL" id="KIM74434.1"/>
    </source>
</evidence>
<sequence length="224" mass="25421">MHMGYPSYDPMDLGQYTQPTSMQITLDLGHTYKPSQEPIYQTVPTKRDKVTLETVWTIAREIQAKMVKQDEWQDDIAQTAPVVMKTLAENIFALPRIQHYQLWGCGFHLETRIPGAWDIFQLEDHQHLFLQHYLPSSEKSPPASFTSDAGAAKEGPATFVKYLKELETVTKLLAEEVSGYSFRGRVFSMCSSKEVSGHTAPSQADQHWLCLWSGNLLSTTDDVH</sequence>
<protein>
    <submittedName>
        <fullName evidence="1">Uncharacterized protein</fullName>
    </submittedName>
</protein>
<dbReference type="EMBL" id="KN833061">
    <property type="protein sequence ID" value="KIM74434.1"/>
    <property type="molecule type" value="Genomic_DNA"/>
</dbReference>
<dbReference type="AlphaFoldDB" id="A0A0C3F2Y6"/>
<reference evidence="2" key="2">
    <citation type="submission" date="2015-01" db="EMBL/GenBank/DDBJ databases">
        <title>Evolutionary Origins and Diversification of the Mycorrhizal Mutualists.</title>
        <authorList>
            <consortium name="DOE Joint Genome Institute"/>
            <consortium name="Mycorrhizal Genomics Consortium"/>
            <person name="Kohler A."/>
            <person name="Kuo A."/>
            <person name="Nagy L.G."/>
            <person name="Floudas D."/>
            <person name="Copeland A."/>
            <person name="Barry K.W."/>
            <person name="Cichocki N."/>
            <person name="Veneault-Fourrey C."/>
            <person name="LaButti K."/>
            <person name="Lindquist E.A."/>
            <person name="Lipzen A."/>
            <person name="Lundell T."/>
            <person name="Morin E."/>
            <person name="Murat C."/>
            <person name="Riley R."/>
            <person name="Ohm R."/>
            <person name="Sun H."/>
            <person name="Tunlid A."/>
            <person name="Henrissat B."/>
            <person name="Grigoriev I.V."/>
            <person name="Hibbett D.S."/>
            <person name="Martin F."/>
        </authorList>
    </citation>
    <scope>NUCLEOTIDE SEQUENCE [LARGE SCALE GENOMIC DNA]</scope>
    <source>
        <strain evidence="2">F 1598</strain>
    </source>
</reference>
<name>A0A0C3F2Y6_PILCF</name>
<organism evidence="1 2">
    <name type="scientific">Piloderma croceum (strain F 1598)</name>
    <dbReference type="NCBI Taxonomy" id="765440"/>
    <lineage>
        <taxon>Eukaryota</taxon>
        <taxon>Fungi</taxon>
        <taxon>Dikarya</taxon>
        <taxon>Basidiomycota</taxon>
        <taxon>Agaricomycotina</taxon>
        <taxon>Agaricomycetes</taxon>
        <taxon>Agaricomycetidae</taxon>
        <taxon>Atheliales</taxon>
        <taxon>Atheliaceae</taxon>
        <taxon>Piloderma</taxon>
    </lineage>
</organism>
<dbReference type="InParanoid" id="A0A0C3F2Y6"/>
<reference evidence="1 2" key="1">
    <citation type="submission" date="2014-04" db="EMBL/GenBank/DDBJ databases">
        <authorList>
            <consortium name="DOE Joint Genome Institute"/>
            <person name="Kuo A."/>
            <person name="Tarkka M."/>
            <person name="Buscot F."/>
            <person name="Kohler A."/>
            <person name="Nagy L.G."/>
            <person name="Floudas D."/>
            <person name="Copeland A."/>
            <person name="Barry K.W."/>
            <person name="Cichocki N."/>
            <person name="Veneault-Fourrey C."/>
            <person name="LaButti K."/>
            <person name="Lindquist E.A."/>
            <person name="Lipzen A."/>
            <person name="Lundell T."/>
            <person name="Morin E."/>
            <person name="Murat C."/>
            <person name="Sun H."/>
            <person name="Tunlid A."/>
            <person name="Henrissat B."/>
            <person name="Grigoriev I.V."/>
            <person name="Hibbett D.S."/>
            <person name="Martin F."/>
            <person name="Nordberg H.P."/>
            <person name="Cantor M.N."/>
            <person name="Hua S.X."/>
        </authorList>
    </citation>
    <scope>NUCLEOTIDE SEQUENCE [LARGE SCALE GENOMIC DNA]</scope>
    <source>
        <strain evidence="1 2">F 1598</strain>
    </source>
</reference>
<accession>A0A0C3F2Y6</accession>
<evidence type="ECO:0000313" key="2">
    <source>
        <dbReference type="Proteomes" id="UP000054166"/>
    </source>
</evidence>
<dbReference type="HOGENOM" id="CLU_1235437_0_0_1"/>
<dbReference type="Proteomes" id="UP000054166">
    <property type="component" value="Unassembled WGS sequence"/>
</dbReference>
<gene>
    <name evidence="1" type="ORF">PILCRDRAFT_14451</name>
</gene>
<keyword evidence="2" id="KW-1185">Reference proteome</keyword>
<proteinExistence type="predicted"/>